<dbReference type="GO" id="GO:0007033">
    <property type="term" value="P:vacuole organization"/>
    <property type="evidence" value="ECO:0007669"/>
    <property type="project" value="TreeGrafter"/>
</dbReference>
<organism evidence="3 4">
    <name type="scientific">Allacma fusca</name>
    <dbReference type="NCBI Taxonomy" id="39272"/>
    <lineage>
        <taxon>Eukaryota</taxon>
        <taxon>Metazoa</taxon>
        <taxon>Ecdysozoa</taxon>
        <taxon>Arthropoda</taxon>
        <taxon>Hexapoda</taxon>
        <taxon>Collembola</taxon>
        <taxon>Symphypleona</taxon>
        <taxon>Sminthuridae</taxon>
        <taxon>Allacma</taxon>
    </lineage>
</organism>
<dbReference type="OrthoDB" id="191529at2759"/>
<reference evidence="3" key="1">
    <citation type="submission" date="2021-06" db="EMBL/GenBank/DDBJ databases">
        <authorList>
            <person name="Hodson N. C."/>
            <person name="Mongue J. A."/>
            <person name="Jaron S. K."/>
        </authorList>
    </citation>
    <scope>NUCLEOTIDE SEQUENCE</scope>
</reference>
<comment type="caution">
    <text evidence="3">The sequence shown here is derived from an EMBL/GenBank/DDBJ whole genome shotgun (WGS) entry which is preliminary data.</text>
</comment>
<dbReference type="PANTHER" id="PTHR23074">
    <property type="entry name" value="AAA DOMAIN-CONTAINING"/>
    <property type="match status" value="1"/>
</dbReference>
<evidence type="ECO:0000313" key="4">
    <source>
        <dbReference type="Proteomes" id="UP000708208"/>
    </source>
</evidence>
<proteinExistence type="inferred from homology"/>
<sequence>MAFKNELLVEMSGVNCNSKSNFIVVLAATNIPETVDPAFLSRFRYKLFVPLPTPEERVTIVENVCAKFNITLTDDASAYIRQKTTGYSSRDIVGVLESLKYIPMRKTLVAKYFKVAEKEVSGKKYIATWDTDENGFEEDATVLGLDNIIRPPILEEDVLEVFRNCAPPRQDVSMGLMQFARKYCNTQQVEQQQRNDENCVQLCCVAMLMCCFWGK</sequence>
<keyword evidence="1" id="KW-0067">ATP-binding</keyword>
<accession>A0A8J2KFC4</accession>
<dbReference type="Proteomes" id="UP000708208">
    <property type="component" value="Unassembled WGS sequence"/>
</dbReference>
<protein>
    <recommendedName>
        <fullName evidence="2">ATPase AAA-type core domain-containing protein</fullName>
    </recommendedName>
</protein>
<dbReference type="InterPro" id="IPR050304">
    <property type="entry name" value="MT-severing_AAA_ATPase"/>
</dbReference>
<dbReference type="AlphaFoldDB" id="A0A8J2KFC4"/>
<dbReference type="InterPro" id="IPR003959">
    <property type="entry name" value="ATPase_AAA_core"/>
</dbReference>
<dbReference type="EMBL" id="CAJVCH010380672">
    <property type="protein sequence ID" value="CAG7816886.1"/>
    <property type="molecule type" value="Genomic_DNA"/>
</dbReference>
<dbReference type="InterPro" id="IPR003960">
    <property type="entry name" value="ATPase_AAA_CS"/>
</dbReference>
<dbReference type="Pfam" id="PF00004">
    <property type="entry name" value="AAA"/>
    <property type="match status" value="1"/>
</dbReference>
<dbReference type="PANTHER" id="PTHR23074:SF83">
    <property type="entry name" value="VACUOLAR PROTEIN SORTING-ASSOCIATED PROTEIN 4A"/>
    <property type="match status" value="1"/>
</dbReference>
<evidence type="ECO:0000313" key="3">
    <source>
        <dbReference type="EMBL" id="CAG7816886.1"/>
    </source>
</evidence>
<dbReference type="GO" id="GO:0016197">
    <property type="term" value="P:endosomal transport"/>
    <property type="evidence" value="ECO:0007669"/>
    <property type="project" value="TreeGrafter"/>
</dbReference>
<dbReference type="GO" id="GO:0016887">
    <property type="term" value="F:ATP hydrolysis activity"/>
    <property type="evidence" value="ECO:0007669"/>
    <property type="project" value="InterPro"/>
</dbReference>
<dbReference type="GO" id="GO:0005524">
    <property type="term" value="F:ATP binding"/>
    <property type="evidence" value="ECO:0007669"/>
    <property type="project" value="UniProtKB-KW"/>
</dbReference>
<feature type="domain" description="ATPase AAA-type core" evidence="2">
    <location>
        <begin position="4"/>
        <end position="51"/>
    </location>
</feature>
<keyword evidence="4" id="KW-1185">Reference proteome</keyword>
<evidence type="ECO:0000259" key="2">
    <source>
        <dbReference type="Pfam" id="PF00004"/>
    </source>
</evidence>
<gene>
    <name evidence="3" type="ORF">AFUS01_LOCUS27480</name>
</gene>
<keyword evidence="1" id="KW-0547">Nucleotide-binding</keyword>
<evidence type="ECO:0000256" key="1">
    <source>
        <dbReference type="RuleBase" id="RU003651"/>
    </source>
</evidence>
<comment type="similarity">
    <text evidence="1">Belongs to the AAA ATPase family.</text>
</comment>
<name>A0A8J2KFC4_9HEXA</name>
<dbReference type="PROSITE" id="PS00674">
    <property type="entry name" value="AAA"/>
    <property type="match status" value="1"/>
</dbReference>